<dbReference type="Pfam" id="PF14529">
    <property type="entry name" value="Exo_endo_phos_2"/>
    <property type="match status" value="1"/>
</dbReference>
<dbReference type="InterPro" id="IPR005135">
    <property type="entry name" value="Endo/exonuclease/phosphatase"/>
</dbReference>
<reference evidence="2 3" key="1">
    <citation type="journal article" date="2020" name="Cell">
        <title>Large-Scale Comparative Analyses of Tick Genomes Elucidate Their Genetic Diversity and Vector Capacities.</title>
        <authorList>
            <consortium name="Tick Genome and Microbiome Consortium (TIGMIC)"/>
            <person name="Jia N."/>
            <person name="Wang J."/>
            <person name="Shi W."/>
            <person name="Du L."/>
            <person name="Sun Y."/>
            <person name="Zhan W."/>
            <person name="Jiang J.F."/>
            <person name="Wang Q."/>
            <person name="Zhang B."/>
            <person name="Ji P."/>
            <person name="Bell-Sakyi L."/>
            <person name="Cui X.M."/>
            <person name="Yuan T.T."/>
            <person name="Jiang B.G."/>
            <person name="Yang W.F."/>
            <person name="Lam T.T."/>
            <person name="Chang Q.C."/>
            <person name="Ding S.J."/>
            <person name="Wang X.J."/>
            <person name="Zhu J.G."/>
            <person name="Ruan X.D."/>
            <person name="Zhao L."/>
            <person name="Wei J.T."/>
            <person name="Ye R.Z."/>
            <person name="Que T.C."/>
            <person name="Du C.H."/>
            <person name="Zhou Y.H."/>
            <person name="Cheng J.X."/>
            <person name="Dai P.F."/>
            <person name="Guo W.B."/>
            <person name="Han X.H."/>
            <person name="Huang E.J."/>
            <person name="Li L.F."/>
            <person name="Wei W."/>
            <person name="Gao Y.C."/>
            <person name="Liu J.Z."/>
            <person name="Shao H.Z."/>
            <person name="Wang X."/>
            <person name="Wang C.C."/>
            <person name="Yang T.C."/>
            <person name="Huo Q.B."/>
            <person name="Li W."/>
            <person name="Chen H.Y."/>
            <person name="Chen S.E."/>
            <person name="Zhou L.G."/>
            <person name="Ni X.B."/>
            <person name="Tian J.H."/>
            <person name="Sheng Y."/>
            <person name="Liu T."/>
            <person name="Pan Y.S."/>
            <person name="Xia L.Y."/>
            <person name="Li J."/>
            <person name="Zhao F."/>
            <person name="Cao W.C."/>
        </authorList>
    </citation>
    <scope>NUCLEOTIDE SEQUENCE [LARGE SCALE GENOMIC DNA]</scope>
    <source>
        <strain evidence="2">HaeL-2018</strain>
    </source>
</reference>
<dbReference type="AlphaFoldDB" id="A0A9J6GXI3"/>
<dbReference type="InterPro" id="IPR036691">
    <property type="entry name" value="Endo/exonu/phosph_ase_sf"/>
</dbReference>
<name>A0A9J6GXI3_HAELO</name>
<protein>
    <recommendedName>
        <fullName evidence="1">Endonuclease/exonuclease/phosphatase domain-containing protein</fullName>
    </recommendedName>
</protein>
<sequence>MLVEPLDIPCTLVKYLVGVVYYDPSSKILLALLSFCNPPVTSSLFSALGKFLPSLSSPTDLILGGDFNAPHTLRSYPQTLKPGRLLCCLVQERHLTLPNTRGSPTRAGTTSQRPTTPDLTFCRGPLSVQWRVTAEKLLSDDFLIHLSISISHVPRRRLVTHIDWNAFRTALASHSFESYEN</sequence>
<dbReference type="GO" id="GO:0003824">
    <property type="term" value="F:catalytic activity"/>
    <property type="evidence" value="ECO:0007669"/>
    <property type="project" value="InterPro"/>
</dbReference>
<dbReference type="SUPFAM" id="SSF56219">
    <property type="entry name" value="DNase I-like"/>
    <property type="match status" value="1"/>
</dbReference>
<feature type="domain" description="Endonuclease/exonuclease/phosphatase" evidence="1">
    <location>
        <begin position="35"/>
        <end position="140"/>
    </location>
</feature>
<evidence type="ECO:0000313" key="2">
    <source>
        <dbReference type="EMBL" id="KAH9379577.1"/>
    </source>
</evidence>
<accession>A0A9J6GXI3</accession>
<comment type="caution">
    <text evidence="2">The sequence shown here is derived from an EMBL/GenBank/DDBJ whole genome shotgun (WGS) entry which is preliminary data.</text>
</comment>
<evidence type="ECO:0000259" key="1">
    <source>
        <dbReference type="Pfam" id="PF14529"/>
    </source>
</evidence>
<evidence type="ECO:0000313" key="3">
    <source>
        <dbReference type="Proteomes" id="UP000821853"/>
    </source>
</evidence>
<organism evidence="2 3">
    <name type="scientific">Haemaphysalis longicornis</name>
    <name type="common">Bush tick</name>
    <dbReference type="NCBI Taxonomy" id="44386"/>
    <lineage>
        <taxon>Eukaryota</taxon>
        <taxon>Metazoa</taxon>
        <taxon>Ecdysozoa</taxon>
        <taxon>Arthropoda</taxon>
        <taxon>Chelicerata</taxon>
        <taxon>Arachnida</taxon>
        <taxon>Acari</taxon>
        <taxon>Parasitiformes</taxon>
        <taxon>Ixodida</taxon>
        <taxon>Ixodoidea</taxon>
        <taxon>Ixodidae</taxon>
        <taxon>Haemaphysalinae</taxon>
        <taxon>Haemaphysalis</taxon>
    </lineage>
</organism>
<gene>
    <name evidence="2" type="ORF">HPB48_022732</name>
</gene>
<keyword evidence="3" id="KW-1185">Reference proteome</keyword>
<dbReference type="VEuPathDB" id="VectorBase:HLOH_050025"/>
<proteinExistence type="predicted"/>
<dbReference type="Gene3D" id="3.60.10.10">
    <property type="entry name" value="Endonuclease/exonuclease/phosphatase"/>
    <property type="match status" value="1"/>
</dbReference>
<dbReference type="EMBL" id="JABSTR010000010">
    <property type="protein sequence ID" value="KAH9379577.1"/>
    <property type="molecule type" value="Genomic_DNA"/>
</dbReference>
<dbReference type="Proteomes" id="UP000821853">
    <property type="component" value="Chromosome 8"/>
</dbReference>